<evidence type="ECO:0000256" key="6">
    <source>
        <dbReference type="ARBA" id="ARBA00022692"/>
    </source>
</evidence>
<dbReference type="InterPro" id="IPR051327">
    <property type="entry name" value="MATE_MepA_subfamily"/>
</dbReference>
<dbReference type="RefSeq" id="WP_080023534.1">
    <property type="nucleotide sequence ID" value="NZ_LTAY01000059.1"/>
</dbReference>
<evidence type="ECO:0000256" key="7">
    <source>
        <dbReference type="ARBA" id="ARBA00022989"/>
    </source>
</evidence>
<evidence type="ECO:0000256" key="9">
    <source>
        <dbReference type="ARBA" id="ARBA00023251"/>
    </source>
</evidence>
<feature type="transmembrane region" description="Helical" evidence="10">
    <location>
        <begin position="272"/>
        <end position="294"/>
    </location>
</feature>
<dbReference type="EMBL" id="LTAY01000059">
    <property type="protein sequence ID" value="OPX47041.1"/>
    <property type="molecule type" value="Genomic_DNA"/>
</dbReference>
<dbReference type="InterPro" id="IPR045070">
    <property type="entry name" value="MATE_MepA-like"/>
</dbReference>
<feature type="transmembrane region" description="Helical" evidence="10">
    <location>
        <begin position="236"/>
        <end position="260"/>
    </location>
</feature>
<dbReference type="GO" id="GO:0005886">
    <property type="term" value="C:plasma membrane"/>
    <property type="evidence" value="ECO:0007669"/>
    <property type="project" value="UniProtKB-SubCell"/>
</dbReference>
<evidence type="ECO:0000256" key="2">
    <source>
        <dbReference type="ARBA" id="ARBA00008417"/>
    </source>
</evidence>
<dbReference type="NCBIfam" id="TIGR00797">
    <property type="entry name" value="matE"/>
    <property type="match status" value="1"/>
</dbReference>
<feature type="transmembrane region" description="Helical" evidence="10">
    <location>
        <begin position="99"/>
        <end position="118"/>
    </location>
</feature>
<dbReference type="GO" id="GO:0046677">
    <property type="term" value="P:response to antibiotic"/>
    <property type="evidence" value="ECO:0007669"/>
    <property type="project" value="UniProtKB-KW"/>
</dbReference>
<feature type="transmembrane region" description="Helical" evidence="10">
    <location>
        <begin position="138"/>
        <end position="155"/>
    </location>
</feature>
<feature type="transmembrane region" description="Helical" evidence="10">
    <location>
        <begin position="56"/>
        <end position="78"/>
    </location>
</feature>
<protein>
    <recommendedName>
        <fullName evidence="3">Multidrug export protein MepA</fullName>
    </recommendedName>
</protein>
<feature type="transmembrane region" description="Helical" evidence="10">
    <location>
        <begin position="167"/>
        <end position="190"/>
    </location>
</feature>
<dbReference type="PANTHER" id="PTHR43823:SF3">
    <property type="entry name" value="MULTIDRUG EXPORT PROTEIN MEPA"/>
    <property type="match status" value="1"/>
</dbReference>
<organism evidence="11 12">
    <name type="scientific">Clostridium thermobutyricum DSM 4928</name>
    <dbReference type="NCBI Taxonomy" id="1121339"/>
    <lineage>
        <taxon>Bacteria</taxon>
        <taxon>Bacillati</taxon>
        <taxon>Bacillota</taxon>
        <taxon>Clostridia</taxon>
        <taxon>Eubacteriales</taxon>
        <taxon>Clostridiaceae</taxon>
        <taxon>Clostridium</taxon>
    </lineage>
</organism>
<dbReference type="InterPro" id="IPR002528">
    <property type="entry name" value="MATE_fam"/>
</dbReference>
<comment type="subcellular location">
    <subcellularLocation>
        <location evidence="1">Cell membrane</location>
        <topology evidence="1">Multi-pass membrane protein</topology>
    </subcellularLocation>
</comment>
<dbReference type="InterPro" id="IPR048279">
    <property type="entry name" value="MdtK-like"/>
</dbReference>
<evidence type="ECO:0000256" key="10">
    <source>
        <dbReference type="SAM" id="Phobius"/>
    </source>
</evidence>
<feature type="transmembrane region" description="Helical" evidence="10">
    <location>
        <begin position="418"/>
        <end position="438"/>
    </location>
</feature>
<gene>
    <name evidence="11" type="primary">mepA_7</name>
    <name evidence="11" type="ORF">CLTHE_22800</name>
</gene>
<dbReference type="GO" id="GO:0042910">
    <property type="term" value="F:xenobiotic transmembrane transporter activity"/>
    <property type="evidence" value="ECO:0007669"/>
    <property type="project" value="InterPro"/>
</dbReference>
<dbReference type="PANTHER" id="PTHR43823">
    <property type="entry name" value="SPORULATION PROTEIN YKVU"/>
    <property type="match status" value="1"/>
</dbReference>
<evidence type="ECO:0000313" key="11">
    <source>
        <dbReference type="EMBL" id="OPX47041.1"/>
    </source>
</evidence>
<evidence type="ECO:0000256" key="4">
    <source>
        <dbReference type="ARBA" id="ARBA00022448"/>
    </source>
</evidence>
<evidence type="ECO:0000313" key="12">
    <source>
        <dbReference type="Proteomes" id="UP000191448"/>
    </source>
</evidence>
<dbReference type="PIRSF" id="PIRSF006603">
    <property type="entry name" value="DinF"/>
    <property type="match status" value="1"/>
</dbReference>
<feature type="transmembrane region" description="Helical" evidence="10">
    <location>
        <begin position="12"/>
        <end position="36"/>
    </location>
</feature>
<reference evidence="11 12" key="1">
    <citation type="submission" date="2016-02" db="EMBL/GenBank/DDBJ databases">
        <title>Genome sequence of Clostridium thermobutyricum DSM 4928.</title>
        <authorList>
            <person name="Poehlein A."/>
            <person name="Daniel R."/>
        </authorList>
    </citation>
    <scope>NUCLEOTIDE SEQUENCE [LARGE SCALE GENOMIC DNA]</scope>
    <source>
        <strain evidence="11 12">DSM 4928</strain>
    </source>
</reference>
<comment type="similarity">
    <text evidence="2">Belongs to the multi antimicrobial extrusion (MATE) (TC 2.A.66.1) family. MepA subfamily.</text>
</comment>
<keyword evidence="8 10" id="KW-0472">Membrane</keyword>
<dbReference type="AlphaFoldDB" id="A0A1V4SUS0"/>
<dbReference type="OrthoDB" id="9811110at2"/>
<keyword evidence="5" id="KW-1003">Cell membrane</keyword>
<evidence type="ECO:0000256" key="3">
    <source>
        <dbReference type="ARBA" id="ARBA00022106"/>
    </source>
</evidence>
<feature type="transmembrane region" description="Helical" evidence="10">
    <location>
        <begin position="363"/>
        <end position="381"/>
    </location>
</feature>
<feature type="transmembrane region" description="Helical" evidence="10">
    <location>
        <begin position="196"/>
        <end position="216"/>
    </location>
</feature>
<sequence>MTKENKLGSEKVSKLLISFSVPAIIGMLVNTLYNIIDRMYIGNIEGVGKLAITGVGITMPIMTIILAFGMLVGIGTAARISIFLGKGDKETAEKHIGNAFVLIIIFSILITIIGLAFLDKILVVFGASSSTEIYARQYMQIIFAGTIVSMLSFGLNHSIRSDGSPKIAMLSMLIGAIINIILDPILIFVFNLGVRGAAIATVISQFVATIWILYYFTKGQSAIKIKKENFKLKKYIVLSIFSIGISPCSMQIAACIVQVIANNSLKHYGGDLAIGAMTIVQSIGMIFLTPIFGLNQGSQPIIGYNFGAKKYNRVKTTVFYGAITATIIVTIGWLVVQLAPQLLIKIFNNDPELLEIAKNGLRIYLLFIPVIGLQIISSNYFQSVGKAKISMFLSLLRQVILLIPFMIILPRIFGLNGIWMAGAISDLLSAIITCCIFYNSLKKLNKENDNIQKEIEVNI</sequence>
<feature type="transmembrane region" description="Helical" evidence="10">
    <location>
        <begin position="318"/>
        <end position="343"/>
    </location>
</feature>
<proteinExistence type="inferred from homology"/>
<keyword evidence="7 10" id="KW-1133">Transmembrane helix</keyword>
<keyword evidence="9" id="KW-0046">Antibiotic resistance</keyword>
<dbReference type="GO" id="GO:0015297">
    <property type="term" value="F:antiporter activity"/>
    <property type="evidence" value="ECO:0007669"/>
    <property type="project" value="InterPro"/>
</dbReference>
<name>A0A1V4SUS0_9CLOT</name>
<dbReference type="CDD" id="cd13143">
    <property type="entry name" value="MATE_MepA_like"/>
    <property type="match status" value="1"/>
</dbReference>
<dbReference type="Proteomes" id="UP000191448">
    <property type="component" value="Unassembled WGS sequence"/>
</dbReference>
<comment type="caution">
    <text evidence="11">The sequence shown here is derived from an EMBL/GenBank/DDBJ whole genome shotgun (WGS) entry which is preliminary data.</text>
</comment>
<dbReference type="Pfam" id="PF01554">
    <property type="entry name" value="MatE"/>
    <property type="match status" value="2"/>
</dbReference>
<feature type="transmembrane region" description="Helical" evidence="10">
    <location>
        <begin position="393"/>
        <end position="412"/>
    </location>
</feature>
<accession>A0A1V4SUS0</accession>
<evidence type="ECO:0000256" key="5">
    <source>
        <dbReference type="ARBA" id="ARBA00022475"/>
    </source>
</evidence>
<keyword evidence="4" id="KW-0813">Transport</keyword>
<keyword evidence="6 10" id="KW-0812">Transmembrane</keyword>
<evidence type="ECO:0000256" key="8">
    <source>
        <dbReference type="ARBA" id="ARBA00023136"/>
    </source>
</evidence>
<evidence type="ECO:0000256" key="1">
    <source>
        <dbReference type="ARBA" id="ARBA00004651"/>
    </source>
</evidence>